<dbReference type="AlphaFoldDB" id="A0A370DKU7"/>
<sequence length="74" mass="8794">MAVWNVFRLKLFYLKKQDVVNVFLVAKGVEVESRDTDQFNITKQMSEFIAIESFEGKNWEEHAYTLKHLGREIQ</sequence>
<evidence type="ECO:0000313" key="2">
    <source>
        <dbReference type="Proteomes" id="UP000254266"/>
    </source>
</evidence>
<reference evidence="1 2" key="1">
    <citation type="journal article" date="2018" name="ISME J.">
        <title>Endosymbiont genomes yield clues of tubeworm success.</title>
        <authorList>
            <person name="Li Y."/>
            <person name="Liles M.R."/>
            <person name="Halanych K.M."/>
        </authorList>
    </citation>
    <scope>NUCLEOTIDE SEQUENCE [LARGE SCALE GENOMIC DNA]</scope>
    <source>
        <strain evidence="1">A1464</strain>
    </source>
</reference>
<organism evidence="1 2">
    <name type="scientific">endosymbiont of Galathealinum brachiosum</name>
    <dbReference type="NCBI Taxonomy" id="2200906"/>
    <lineage>
        <taxon>Bacteria</taxon>
        <taxon>Pseudomonadati</taxon>
        <taxon>Pseudomonadota</taxon>
        <taxon>Gammaproteobacteria</taxon>
        <taxon>sulfur-oxidizing symbionts</taxon>
    </lineage>
</organism>
<name>A0A370DKU7_9GAMM</name>
<comment type="caution">
    <text evidence="1">The sequence shown here is derived from an EMBL/GenBank/DDBJ whole genome shotgun (WGS) entry which is preliminary data.</text>
</comment>
<proteinExistence type="predicted"/>
<accession>A0A370DKU7</accession>
<protein>
    <submittedName>
        <fullName evidence="1">Uncharacterized protein</fullName>
    </submittedName>
</protein>
<keyword evidence="2" id="KW-1185">Reference proteome</keyword>
<dbReference type="Proteomes" id="UP000254266">
    <property type="component" value="Unassembled WGS sequence"/>
</dbReference>
<gene>
    <name evidence="1" type="ORF">DIZ80_04735</name>
</gene>
<evidence type="ECO:0000313" key="1">
    <source>
        <dbReference type="EMBL" id="RDH84776.1"/>
    </source>
</evidence>
<dbReference type="EMBL" id="QFXC01000007">
    <property type="protein sequence ID" value="RDH84776.1"/>
    <property type="molecule type" value="Genomic_DNA"/>
</dbReference>